<reference evidence="5" key="2">
    <citation type="submission" date="2024-02" db="EMBL/GenBank/DDBJ databases">
        <title>The Genome Sequence of Enterococcus diestrammenae JM9A.</title>
        <authorList>
            <person name="Earl A."/>
            <person name="Manson A."/>
            <person name="Gilmore M."/>
            <person name="Sanders J."/>
            <person name="Shea T."/>
            <person name="Howe W."/>
            <person name="Livny J."/>
            <person name="Cuomo C."/>
            <person name="Neafsey D."/>
            <person name="Birren B."/>
        </authorList>
    </citation>
    <scope>NUCLEOTIDE SEQUENCE</scope>
    <source>
        <strain evidence="5">JM9A</strain>
    </source>
</reference>
<dbReference type="InterPro" id="IPR009057">
    <property type="entry name" value="Homeodomain-like_sf"/>
</dbReference>
<keyword evidence="6" id="KW-1185">Reference proteome</keyword>
<dbReference type="PROSITE" id="PS01124">
    <property type="entry name" value="HTH_ARAC_FAMILY_2"/>
    <property type="match status" value="1"/>
</dbReference>
<keyword evidence="1" id="KW-0805">Transcription regulation</keyword>
<keyword evidence="3" id="KW-0804">Transcription</keyword>
<dbReference type="PROSITE" id="PS00041">
    <property type="entry name" value="HTH_ARAC_FAMILY_1"/>
    <property type="match status" value="1"/>
</dbReference>
<dbReference type="PANTHER" id="PTHR43280">
    <property type="entry name" value="ARAC-FAMILY TRANSCRIPTIONAL REGULATOR"/>
    <property type="match status" value="1"/>
</dbReference>
<dbReference type="Pfam" id="PF10114">
    <property type="entry name" value="PocR"/>
    <property type="match status" value="1"/>
</dbReference>
<protein>
    <recommendedName>
        <fullName evidence="4">HTH araC/xylS-type domain-containing protein</fullName>
    </recommendedName>
</protein>
<dbReference type="InterPro" id="IPR018771">
    <property type="entry name" value="PocR_dom"/>
</dbReference>
<name>A0ABV0F2K9_9ENTE</name>
<evidence type="ECO:0000313" key="5">
    <source>
        <dbReference type="EMBL" id="MEO1780891.1"/>
    </source>
</evidence>
<reference evidence="5" key="1">
    <citation type="submission" date="2016-06" db="EMBL/GenBank/DDBJ databases">
        <authorList>
            <person name="Van Tyne D."/>
        </authorList>
    </citation>
    <scope>NUCLEOTIDE SEQUENCE</scope>
    <source>
        <strain evidence="5">JM9A</strain>
    </source>
</reference>
<dbReference type="InterPro" id="IPR020449">
    <property type="entry name" value="Tscrpt_reg_AraC-type_HTH"/>
</dbReference>
<comment type="caution">
    <text evidence="5">The sequence shown here is derived from an EMBL/GenBank/DDBJ whole genome shotgun (WGS) entry which is preliminary data.</text>
</comment>
<organism evidence="5 6">
    <name type="scientific">Enterococcus diestrammenae</name>
    <dbReference type="NCBI Taxonomy" id="1155073"/>
    <lineage>
        <taxon>Bacteria</taxon>
        <taxon>Bacillati</taxon>
        <taxon>Bacillota</taxon>
        <taxon>Bacilli</taxon>
        <taxon>Lactobacillales</taxon>
        <taxon>Enterococcaceae</taxon>
        <taxon>Enterococcus</taxon>
    </lineage>
</organism>
<keyword evidence="2" id="KW-0238">DNA-binding</keyword>
<evidence type="ECO:0000313" key="6">
    <source>
        <dbReference type="Proteomes" id="UP001429357"/>
    </source>
</evidence>
<dbReference type="Proteomes" id="UP001429357">
    <property type="component" value="Unassembled WGS sequence"/>
</dbReference>
<dbReference type="SMART" id="SM00342">
    <property type="entry name" value="HTH_ARAC"/>
    <property type="match status" value="1"/>
</dbReference>
<gene>
    <name evidence="5" type="ORF">BAU18_000469</name>
</gene>
<sequence length="339" mass="38548">MAASFELQQVLDLDKWEQLQEKIALATNLAIILVDYRGKPVTRHSQVKPFCRLARAHPTLAVYCEKCDARGALEAVRTGEPFIYRCHFDILDMAIPILVDDRYVGAIMAGEILATEEQSTFEQVLKLEDHPEVAAFKAQHQDLIDAYPRLPATAMHHAAAMLEQLCEYIVSEAIKKEYLVQAYKQSLRIQAQPLTSESWSAPKDSTNLAYLQEELRQSLLIQRLSENSIYQAKNQQLQPAIDAVFANKNAHLDLGQLAALVNLSPTYLSRLLREEFGEPFSQIYAKLKVYWAQELLQNSDLPIAEISDALGFVEPSYFIRSFKKIVGTTPLKWRQAKRR</sequence>
<dbReference type="Pfam" id="PF12833">
    <property type="entry name" value="HTH_18"/>
    <property type="match status" value="1"/>
</dbReference>
<feature type="domain" description="HTH araC/xylS-type" evidence="4">
    <location>
        <begin position="235"/>
        <end position="336"/>
    </location>
</feature>
<dbReference type="EMBL" id="MAEI02000001">
    <property type="protein sequence ID" value="MEO1780891.1"/>
    <property type="molecule type" value="Genomic_DNA"/>
</dbReference>
<evidence type="ECO:0000256" key="1">
    <source>
        <dbReference type="ARBA" id="ARBA00023015"/>
    </source>
</evidence>
<dbReference type="Gene3D" id="1.10.10.60">
    <property type="entry name" value="Homeodomain-like"/>
    <property type="match status" value="1"/>
</dbReference>
<dbReference type="PRINTS" id="PR00032">
    <property type="entry name" value="HTHARAC"/>
</dbReference>
<dbReference type="SUPFAM" id="SSF46689">
    <property type="entry name" value="Homeodomain-like"/>
    <property type="match status" value="1"/>
</dbReference>
<proteinExistence type="predicted"/>
<dbReference type="InterPro" id="IPR018062">
    <property type="entry name" value="HTH_AraC-typ_CS"/>
</dbReference>
<dbReference type="RefSeq" id="WP_161870522.1">
    <property type="nucleotide sequence ID" value="NZ_MAEI02000001.1"/>
</dbReference>
<evidence type="ECO:0000259" key="4">
    <source>
        <dbReference type="PROSITE" id="PS01124"/>
    </source>
</evidence>
<evidence type="ECO:0000256" key="2">
    <source>
        <dbReference type="ARBA" id="ARBA00023125"/>
    </source>
</evidence>
<evidence type="ECO:0000256" key="3">
    <source>
        <dbReference type="ARBA" id="ARBA00023163"/>
    </source>
</evidence>
<dbReference type="InterPro" id="IPR018060">
    <property type="entry name" value="HTH_AraC"/>
</dbReference>
<accession>A0ABV0F2K9</accession>
<dbReference type="PANTHER" id="PTHR43280:SF2">
    <property type="entry name" value="HTH-TYPE TRANSCRIPTIONAL REGULATOR EXSA"/>
    <property type="match status" value="1"/>
</dbReference>